<keyword evidence="2" id="KW-1185">Reference proteome</keyword>
<keyword evidence="1" id="KW-0472">Membrane</keyword>
<evidence type="ECO:0000256" key="1">
    <source>
        <dbReference type="SAM" id="Phobius"/>
    </source>
</evidence>
<dbReference type="PANTHER" id="PTHR28026">
    <property type="entry name" value="DUF962 DOMAIN PROTEIN (AFU_ORTHOLOGUE AFUA_8G05310)"/>
    <property type="match status" value="1"/>
</dbReference>
<dbReference type="GO" id="GO:0046521">
    <property type="term" value="P:sphingoid catabolic process"/>
    <property type="evidence" value="ECO:0007669"/>
    <property type="project" value="TreeGrafter"/>
</dbReference>
<dbReference type="GO" id="GO:0005783">
    <property type="term" value="C:endoplasmic reticulum"/>
    <property type="evidence" value="ECO:0007669"/>
    <property type="project" value="TreeGrafter"/>
</dbReference>
<feature type="transmembrane region" description="Helical" evidence="1">
    <location>
        <begin position="150"/>
        <end position="171"/>
    </location>
</feature>
<dbReference type="GO" id="GO:0016020">
    <property type="term" value="C:membrane"/>
    <property type="evidence" value="ECO:0007669"/>
    <property type="project" value="GOC"/>
</dbReference>
<name>A0A6J1BKV1_9ROSI</name>
<evidence type="ECO:0000313" key="3">
    <source>
        <dbReference type="RefSeq" id="XP_021299900.1"/>
    </source>
</evidence>
<reference evidence="3" key="1">
    <citation type="submission" date="2025-08" db="UniProtKB">
        <authorList>
            <consortium name="RefSeq"/>
        </authorList>
    </citation>
    <scope>IDENTIFICATION</scope>
    <source>
        <tissue evidence="3">Leaf</tissue>
    </source>
</reference>
<feature type="transmembrane region" description="Helical" evidence="1">
    <location>
        <begin position="123"/>
        <end position="143"/>
    </location>
</feature>
<dbReference type="PANTHER" id="PTHR28026:SF8">
    <property type="entry name" value="YGL010W-LIKE PROTEIN"/>
    <property type="match status" value="1"/>
</dbReference>
<dbReference type="RefSeq" id="XP_021299900.1">
    <property type="nucleotide sequence ID" value="XM_021444225.1"/>
</dbReference>
<sequence length="259" mass="29214">MAATQVHSDLALYRTTTFFERTNFRFLCIRSELASKSSPLTTNPVIFSGKICKENNMGITVKLLDLEKHFAFYGAYHSNPINIAIHMLFVWPIFFTAILILYFTPPLFHLPHIDFSLFGSHVALVLNFGFLFALIYAVFYVCLDVKAGTLAALLCGVCWIGSSFLATRLGFSLAWKVVLVVQLVCWAGQFIGHGVFEKRAPALLDNLVQALIMAPFFVLLEALQTFFGYEPYPGFHAIVQTKIEAQINDWQEKKQNLIS</sequence>
<organism evidence="2 3">
    <name type="scientific">Herrania umbratica</name>
    <dbReference type="NCBI Taxonomy" id="108875"/>
    <lineage>
        <taxon>Eukaryota</taxon>
        <taxon>Viridiplantae</taxon>
        <taxon>Streptophyta</taxon>
        <taxon>Embryophyta</taxon>
        <taxon>Tracheophyta</taxon>
        <taxon>Spermatophyta</taxon>
        <taxon>Magnoliopsida</taxon>
        <taxon>eudicotyledons</taxon>
        <taxon>Gunneridae</taxon>
        <taxon>Pentapetalae</taxon>
        <taxon>rosids</taxon>
        <taxon>malvids</taxon>
        <taxon>Malvales</taxon>
        <taxon>Malvaceae</taxon>
        <taxon>Byttnerioideae</taxon>
        <taxon>Herrania</taxon>
    </lineage>
</organism>
<protein>
    <submittedName>
        <fullName evidence="3">Uncharacterized endoplasmic reticulum membrane protein C16E8.02-like</fullName>
    </submittedName>
</protein>
<evidence type="ECO:0000313" key="2">
    <source>
        <dbReference type="Proteomes" id="UP000504621"/>
    </source>
</evidence>
<feature type="transmembrane region" description="Helical" evidence="1">
    <location>
        <begin position="83"/>
        <end position="103"/>
    </location>
</feature>
<feature type="transmembrane region" description="Helical" evidence="1">
    <location>
        <begin position="208"/>
        <end position="227"/>
    </location>
</feature>
<keyword evidence="1" id="KW-1133">Transmembrane helix</keyword>
<feature type="transmembrane region" description="Helical" evidence="1">
    <location>
        <begin position="177"/>
        <end position="196"/>
    </location>
</feature>
<keyword evidence="1" id="KW-0812">Transmembrane</keyword>
<dbReference type="GeneID" id="110428391"/>
<gene>
    <name evidence="3" type="primary">LOC110428391</name>
</gene>
<dbReference type="Proteomes" id="UP000504621">
    <property type="component" value="Unplaced"/>
</dbReference>
<dbReference type="OrthoDB" id="2124888at2759"/>
<accession>A0A6J1BKV1</accession>
<dbReference type="AlphaFoldDB" id="A0A6J1BKV1"/>
<proteinExistence type="predicted"/>
<dbReference type="InterPro" id="IPR009305">
    <property type="entry name" value="Mpo1-like"/>
</dbReference>
<dbReference type="Pfam" id="PF06127">
    <property type="entry name" value="Mpo1-like"/>
    <property type="match status" value="1"/>
</dbReference>